<dbReference type="Pfam" id="PF02441">
    <property type="entry name" value="Flavoprotein"/>
    <property type="match status" value="1"/>
</dbReference>
<comment type="caution">
    <text evidence="3">Lacks conserved residue(s) required for the propagation of feature annotation.</text>
</comment>
<comment type="catalytic activity">
    <reaction evidence="3 4">
        <text>(R)-4'-phosphopantothenate + L-cysteine + CTP = N-[(R)-4-phosphopantothenoyl]-L-cysteine + CMP + diphosphate + H(+)</text>
        <dbReference type="Rhea" id="RHEA:19397"/>
        <dbReference type="ChEBI" id="CHEBI:10986"/>
        <dbReference type="ChEBI" id="CHEBI:15378"/>
        <dbReference type="ChEBI" id="CHEBI:33019"/>
        <dbReference type="ChEBI" id="CHEBI:35235"/>
        <dbReference type="ChEBI" id="CHEBI:37563"/>
        <dbReference type="ChEBI" id="CHEBI:59458"/>
        <dbReference type="ChEBI" id="CHEBI:60377"/>
        <dbReference type="EC" id="6.3.2.5"/>
    </reaction>
</comment>
<feature type="coiled-coil region" evidence="5">
    <location>
        <begin position="327"/>
        <end position="354"/>
    </location>
</feature>
<dbReference type="GO" id="GO:0071513">
    <property type="term" value="C:phosphopantothenoylcysteine decarboxylase complex"/>
    <property type="evidence" value="ECO:0007669"/>
    <property type="project" value="TreeGrafter"/>
</dbReference>
<feature type="binding site" evidence="3">
    <location>
        <position position="326"/>
    </location>
    <ligand>
        <name>CTP</name>
        <dbReference type="ChEBI" id="CHEBI:37563"/>
    </ligand>
</feature>
<evidence type="ECO:0000256" key="1">
    <source>
        <dbReference type="ARBA" id="ARBA00022793"/>
    </source>
</evidence>
<evidence type="ECO:0000256" key="4">
    <source>
        <dbReference type="RuleBase" id="RU364078"/>
    </source>
</evidence>
<dbReference type="EC" id="6.3.2.5" evidence="3"/>
<protein>
    <recommendedName>
        <fullName evidence="3">Coenzyme A biosynthesis bifunctional protein CoaBC</fullName>
    </recommendedName>
    <alternativeName>
        <fullName evidence="3">DNA/pantothenate metabolism flavoprotein</fullName>
    </alternativeName>
    <alternativeName>
        <fullName evidence="3">Phosphopantothenoylcysteine synthetase/decarboxylase</fullName>
        <shortName evidence="3">PPCS-PPCDC</shortName>
    </alternativeName>
    <domain>
        <recommendedName>
            <fullName evidence="3">Phosphopantothenoylcysteine decarboxylase</fullName>
            <shortName evidence="3">PPC decarboxylase</shortName>
            <shortName evidence="3">PPC-DC</shortName>
            <ecNumber evidence="3">4.1.1.36</ecNumber>
        </recommendedName>
        <alternativeName>
            <fullName evidence="3">CoaC</fullName>
        </alternativeName>
    </domain>
    <domain>
        <recommendedName>
            <fullName evidence="3">Phosphopantothenate--cysteine ligase</fullName>
            <ecNumber evidence="3">6.3.2.5</ecNumber>
        </recommendedName>
        <alternativeName>
            <fullName evidence="3">CoaB</fullName>
        </alternativeName>
        <alternativeName>
            <fullName evidence="3">Phosphopantothenoylcysteine synthetase</fullName>
            <shortName evidence="3">PPC synthetase</shortName>
            <shortName evidence="3">PPC-S</shortName>
        </alternativeName>
    </domain>
</protein>
<proteinExistence type="inferred from homology"/>
<feature type="domain" description="Flavoprotein" evidence="6">
    <location>
        <begin position="8"/>
        <end position="180"/>
    </location>
</feature>
<dbReference type="InterPro" id="IPR005252">
    <property type="entry name" value="CoaBC"/>
</dbReference>
<comment type="pathway">
    <text evidence="3 4">Cofactor biosynthesis; coenzyme A biosynthesis; CoA from (R)-pantothenate: step 2/5.</text>
</comment>
<accession>B1C948</accession>
<sequence>MNKILDGKTVVLGISGSIAAYKMANVTSMLIKLGADVHVIMTKNALNFINPITFETLTNNKCLVDTFDRNFEFHVSHVSLGQKADVMLIAPASANIISKMANGIADDMLSTTALAATCKKIVAPAMNTHMYNNRITQDNIEKLKKYDFEVIDPVKGILACRDIGDGKLPDEETLVNHILRETACSKDLKGKKVLVTAGATMEAIDPVRYITNHSSGKMGYAIAKMAMLRGADVTLISGNSTEDIPPFVNFIKVKSAMDMFKAVKENYKEMDFIIKAAAVADYTPVNVSEEKIKKKDDDMFIKLKRTEDILKFLGENKLKNQIVCGFAMETSNLIENAKEKLKRKKADIIVANSLKEEGSGFKGDTNKVTFITEDDMKALDLMPKEEVAVKLIDELMDLKDKKEV</sequence>
<dbReference type="eggNOG" id="COG0452">
    <property type="taxonomic scope" value="Bacteria"/>
</dbReference>
<dbReference type="GO" id="GO:0015937">
    <property type="term" value="P:coenzyme A biosynthetic process"/>
    <property type="evidence" value="ECO:0007669"/>
    <property type="project" value="UniProtKB-UniRule"/>
</dbReference>
<dbReference type="GO" id="GO:0046872">
    <property type="term" value="F:metal ion binding"/>
    <property type="evidence" value="ECO:0007669"/>
    <property type="project" value="UniProtKB-KW"/>
</dbReference>
<evidence type="ECO:0000256" key="3">
    <source>
        <dbReference type="HAMAP-Rule" id="MF_02225"/>
    </source>
</evidence>
<reference evidence="8" key="1">
    <citation type="submission" date="2008-01" db="EMBL/GenBank/DDBJ databases">
        <authorList>
            <person name="Fulton L."/>
            <person name="Clifton S."/>
            <person name="Fulton B."/>
            <person name="Xu J."/>
            <person name="Minx P."/>
            <person name="Pepin K.H."/>
            <person name="Johnson M."/>
            <person name="Thiruvilangam P."/>
            <person name="Bhonagiri V."/>
            <person name="Nash W.E."/>
            <person name="Mardis E.R."/>
            <person name="Wilson R.K."/>
        </authorList>
    </citation>
    <scope>NUCLEOTIDE SEQUENCE [LARGE SCALE GENOMIC DNA]</scope>
    <source>
        <strain evidence="8">DSM 17244</strain>
    </source>
</reference>
<comment type="cofactor">
    <cofactor evidence="3">
        <name>Mg(2+)</name>
        <dbReference type="ChEBI" id="CHEBI:18420"/>
    </cofactor>
</comment>
<evidence type="ECO:0000259" key="7">
    <source>
        <dbReference type="Pfam" id="PF04127"/>
    </source>
</evidence>
<gene>
    <name evidence="3 8" type="primary">coaBC</name>
    <name evidence="8" type="ORF">ANASTE_01922</name>
</gene>
<dbReference type="GO" id="GO:0004633">
    <property type="term" value="F:phosphopantothenoylcysteine decarboxylase activity"/>
    <property type="evidence" value="ECO:0007669"/>
    <property type="project" value="UniProtKB-UniRule"/>
</dbReference>
<keyword evidence="9" id="KW-1185">Reference proteome</keyword>
<comment type="similarity">
    <text evidence="3 4">In the N-terminal section; belongs to the HFCD (homo-oligomeric flavin containing Cys decarboxylase) superfamily.</text>
</comment>
<feature type="binding site" evidence="3">
    <location>
        <position position="281"/>
    </location>
    <ligand>
        <name>CTP</name>
        <dbReference type="ChEBI" id="CHEBI:37563"/>
    </ligand>
</feature>
<reference evidence="8" key="2">
    <citation type="submission" date="2013-08" db="EMBL/GenBank/DDBJ databases">
        <title>Draft genome sequence of Anaerofustis stercorihominis (DSM 17244).</title>
        <authorList>
            <person name="Sudarsanam P."/>
            <person name="Ley R."/>
            <person name="Guruge J."/>
            <person name="Turnbaugh P.J."/>
            <person name="Mahowald M."/>
            <person name="Liep D."/>
            <person name="Gordon J."/>
        </authorList>
    </citation>
    <scope>NUCLEOTIDE SEQUENCE</scope>
    <source>
        <strain evidence="8">DSM 17244</strain>
    </source>
</reference>
<evidence type="ECO:0000259" key="6">
    <source>
        <dbReference type="Pfam" id="PF02441"/>
    </source>
</evidence>
<dbReference type="Gene3D" id="3.40.50.1950">
    <property type="entry name" value="Flavin prenyltransferase-like"/>
    <property type="match status" value="1"/>
</dbReference>
<comment type="function">
    <text evidence="3">Catalyzes two sequential steps in the biosynthesis of coenzyme A. In the first step cysteine is conjugated to 4'-phosphopantothenate to form 4-phosphopantothenoylcysteine. In the second step the latter compound is decarboxylated to form 4'-phosphopantotheine.</text>
</comment>
<evidence type="ECO:0000256" key="2">
    <source>
        <dbReference type="ARBA" id="ARBA00023239"/>
    </source>
</evidence>
<feature type="region of interest" description="Phosphopantothenate--cysteine ligase" evidence="3">
    <location>
        <begin position="193"/>
        <end position="404"/>
    </location>
</feature>
<dbReference type="GO" id="GO:0004632">
    <property type="term" value="F:phosphopantothenate--cysteine ligase activity"/>
    <property type="evidence" value="ECO:0007669"/>
    <property type="project" value="UniProtKB-UniRule"/>
</dbReference>
<dbReference type="RefSeq" id="WP_007050682.1">
    <property type="nucleotide sequence ID" value="NZ_DS560019.1"/>
</dbReference>
<keyword evidence="2 3" id="KW-0456">Lyase</keyword>
<dbReference type="Pfam" id="PF04127">
    <property type="entry name" value="DFP"/>
    <property type="match status" value="1"/>
</dbReference>
<dbReference type="PANTHER" id="PTHR14359">
    <property type="entry name" value="HOMO-OLIGOMERIC FLAVIN CONTAINING CYS DECARBOXYLASE FAMILY"/>
    <property type="match status" value="1"/>
</dbReference>
<dbReference type="EC" id="4.1.1.36" evidence="3"/>
<keyword evidence="3 4" id="KW-0285">Flavoprotein</keyword>
<keyword evidence="3" id="KW-0460">Magnesium</keyword>
<dbReference type="PANTHER" id="PTHR14359:SF6">
    <property type="entry name" value="PHOSPHOPANTOTHENOYLCYSTEINE DECARBOXYLASE"/>
    <property type="match status" value="1"/>
</dbReference>
<dbReference type="InterPro" id="IPR035929">
    <property type="entry name" value="CoaB-like_sf"/>
</dbReference>
<dbReference type="STRING" id="445971.ANASTE_01922"/>
<comment type="cofactor">
    <cofactor evidence="3">
        <name>FMN</name>
        <dbReference type="ChEBI" id="CHEBI:58210"/>
    </cofactor>
    <text evidence="3">Binds 1 FMN per subunit.</text>
</comment>
<feature type="binding site" evidence="3">
    <location>
        <position position="340"/>
    </location>
    <ligand>
        <name>CTP</name>
        <dbReference type="ChEBI" id="CHEBI:37563"/>
    </ligand>
</feature>
<keyword evidence="1 3" id="KW-0210">Decarboxylase</keyword>
<organism evidence="8 9">
    <name type="scientific">Anaerofustis stercorihominis DSM 17244</name>
    <dbReference type="NCBI Taxonomy" id="445971"/>
    <lineage>
        <taxon>Bacteria</taxon>
        <taxon>Bacillati</taxon>
        <taxon>Bacillota</taxon>
        <taxon>Clostridia</taxon>
        <taxon>Eubacteriales</taxon>
        <taxon>Eubacteriaceae</taxon>
        <taxon>Anaerofustis</taxon>
    </lineage>
</organism>
<comment type="function">
    <text evidence="4">Catalyzes two steps in the biosynthesis of coenzyme A. In the first step cysteine is conjugated to 4'-phosphopantothenate to form 4-phosphopantothenoylcysteine, in the latter compound is decarboxylated to form 4'-phosphopantotheine.</text>
</comment>
<dbReference type="UniPathway" id="UPA00241">
    <property type="reaction ID" value="UER00353"/>
</dbReference>
<feature type="binding site" evidence="3">
    <location>
        <position position="344"/>
    </location>
    <ligand>
        <name>CTP</name>
        <dbReference type="ChEBI" id="CHEBI:37563"/>
    </ligand>
</feature>
<evidence type="ECO:0000313" key="8">
    <source>
        <dbReference type="EMBL" id="EDS72212.1"/>
    </source>
</evidence>
<dbReference type="GO" id="GO:0015941">
    <property type="term" value="P:pantothenate catabolic process"/>
    <property type="evidence" value="ECO:0007669"/>
    <property type="project" value="InterPro"/>
</dbReference>
<dbReference type="Gene3D" id="3.40.50.10300">
    <property type="entry name" value="CoaB-like"/>
    <property type="match status" value="1"/>
</dbReference>
<name>B1C948_9FIRM</name>
<keyword evidence="3 4" id="KW-0436">Ligase</keyword>
<dbReference type="NCBIfam" id="TIGR00521">
    <property type="entry name" value="coaBC_dfp"/>
    <property type="match status" value="1"/>
</dbReference>
<keyword evidence="3" id="KW-0479">Metal-binding</keyword>
<dbReference type="HAMAP" id="MF_02225">
    <property type="entry name" value="CoaBC"/>
    <property type="match status" value="1"/>
</dbReference>
<keyword evidence="3" id="KW-0511">Multifunctional enzyme</keyword>
<dbReference type="SUPFAM" id="SSF102645">
    <property type="entry name" value="CoaB-like"/>
    <property type="match status" value="1"/>
</dbReference>
<keyword evidence="5" id="KW-0175">Coiled coil</keyword>
<comment type="similarity">
    <text evidence="3 4">In the C-terminal section; belongs to the PPC synthetase family.</text>
</comment>
<comment type="caution">
    <text evidence="8">The sequence shown here is derived from an EMBL/GenBank/DDBJ whole genome shotgun (WGS) entry which is preliminary data.</text>
</comment>
<feature type="binding site" evidence="3">
    <location>
        <position position="291"/>
    </location>
    <ligand>
        <name>CTP</name>
        <dbReference type="ChEBI" id="CHEBI:37563"/>
    </ligand>
</feature>
<evidence type="ECO:0000313" key="9">
    <source>
        <dbReference type="Proteomes" id="UP000005178"/>
    </source>
</evidence>
<feature type="region of interest" description="Phosphopantothenoylcysteine decarboxylase" evidence="3">
    <location>
        <begin position="1"/>
        <end position="192"/>
    </location>
</feature>
<dbReference type="InterPro" id="IPR003382">
    <property type="entry name" value="Flavoprotein"/>
</dbReference>
<comment type="catalytic activity">
    <reaction evidence="3 4">
        <text>N-[(R)-4-phosphopantothenoyl]-L-cysteine + H(+) = (R)-4'-phosphopantetheine + CO2</text>
        <dbReference type="Rhea" id="RHEA:16793"/>
        <dbReference type="ChEBI" id="CHEBI:15378"/>
        <dbReference type="ChEBI" id="CHEBI:16526"/>
        <dbReference type="ChEBI" id="CHEBI:59458"/>
        <dbReference type="ChEBI" id="CHEBI:61723"/>
        <dbReference type="EC" id="4.1.1.36"/>
    </reaction>
</comment>
<dbReference type="SUPFAM" id="SSF52507">
    <property type="entry name" value="Homo-oligomeric flavin-containing Cys decarboxylases, HFCD"/>
    <property type="match status" value="1"/>
</dbReference>
<keyword evidence="3 4" id="KW-0288">FMN</keyword>
<dbReference type="HOGENOM" id="CLU_033319_0_1_9"/>
<feature type="domain" description="DNA/pantothenate metabolism flavoprotein C-terminal" evidence="7">
    <location>
        <begin position="188"/>
        <end position="397"/>
    </location>
</feature>
<dbReference type="AlphaFoldDB" id="B1C948"/>
<dbReference type="InterPro" id="IPR007085">
    <property type="entry name" value="DNA/pantothenate-metab_flavo_C"/>
</dbReference>
<comment type="pathway">
    <text evidence="3 4">Cofactor biosynthesis; coenzyme A biosynthesis; CoA from (R)-pantothenate: step 3/5.</text>
</comment>
<dbReference type="Proteomes" id="UP000005178">
    <property type="component" value="Unassembled WGS sequence"/>
</dbReference>
<dbReference type="EMBL" id="ABIL02000006">
    <property type="protein sequence ID" value="EDS72212.1"/>
    <property type="molecule type" value="Genomic_DNA"/>
</dbReference>
<evidence type="ECO:0000256" key="5">
    <source>
        <dbReference type="SAM" id="Coils"/>
    </source>
</evidence>
<dbReference type="InterPro" id="IPR036551">
    <property type="entry name" value="Flavin_trans-like"/>
</dbReference>
<dbReference type="GeneID" id="98000959"/>
<dbReference type="GO" id="GO:0010181">
    <property type="term" value="F:FMN binding"/>
    <property type="evidence" value="ECO:0007669"/>
    <property type="project" value="UniProtKB-UniRule"/>
</dbReference>
<feature type="active site" description="Proton donor" evidence="3">
    <location>
        <position position="160"/>
    </location>
</feature>